<gene>
    <name evidence="1" type="ORF">DWQ54_23500</name>
</gene>
<dbReference type="AlphaFoldDB" id="A0A3E0KVB3"/>
<comment type="caution">
    <text evidence="1">The sequence shown here is derived from an EMBL/GenBank/DDBJ whole genome shotgun (WGS) entry which is preliminary data.</text>
</comment>
<proteinExistence type="predicted"/>
<dbReference type="Proteomes" id="UP000256873">
    <property type="component" value="Unassembled WGS sequence"/>
</dbReference>
<evidence type="ECO:0000313" key="2">
    <source>
        <dbReference type="Proteomes" id="UP000256873"/>
    </source>
</evidence>
<organism evidence="1 2">
    <name type="scientific">Microcystis flos-aquae TF09</name>
    <dbReference type="NCBI Taxonomy" id="2060473"/>
    <lineage>
        <taxon>Bacteria</taxon>
        <taxon>Bacillati</taxon>
        <taxon>Cyanobacteriota</taxon>
        <taxon>Cyanophyceae</taxon>
        <taxon>Oscillatoriophycideae</taxon>
        <taxon>Chroococcales</taxon>
        <taxon>Microcystaceae</taxon>
        <taxon>Microcystis</taxon>
    </lineage>
</organism>
<protein>
    <recommendedName>
        <fullName evidence="3">Pentapeptide repeat-containing protein</fullName>
    </recommendedName>
</protein>
<name>A0A3E0KVB3_9CHRO</name>
<evidence type="ECO:0008006" key="3">
    <source>
        <dbReference type="Google" id="ProtNLM"/>
    </source>
</evidence>
<evidence type="ECO:0000313" key="1">
    <source>
        <dbReference type="EMBL" id="REJ39228.1"/>
    </source>
</evidence>
<dbReference type="EMBL" id="QQWC01000008">
    <property type="protein sequence ID" value="REJ39228.1"/>
    <property type="molecule type" value="Genomic_DNA"/>
</dbReference>
<reference evidence="1 2" key="1">
    <citation type="submission" date="2017-10" db="EMBL/GenBank/DDBJ databases">
        <title>A large-scale comparative metagenomic study reveals the eutrophication-driven functional interactions in six Microcystis-epibionts communities.</title>
        <authorList>
            <person name="Li Q."/>
            <person name="Lin F."/>
        </authorList>
    </citation>
    <scope>NUCLEOTIDE SEQUENCE [LARGE SCALE GENOMIC DNA]</scope>
    <source>
        <strain evidence="1">TF09</strain>
    </source>
</reference>
<sequence>MSETPKYDLRGANIANFADTVQGDQKAVQHNYATPQNLAEAAQEIQQLISQLAQNYPTNTEIEKQTFVAQVDAEIKKNSRLRSSLITGGIELIKILCPPLGIPIEMGKKWLETASLSE</sequence>
<accession>A0A3E0KVB3</accession>